<organism evidence="2 3">
    <name type="scientific">Blastococcus colisei</name>
    <dbReference type="NCBI Taxonomy" id="1564162"/>
    <lineage>
        <taxon>Bacteria</taxon>
        <taxon>Bacillati</taxon>
        <taxon>Actinomycetota</taxon>
        <taxon>Actinomycetes</taxon>
        <taxon>Geodermatophilales</taxon>
        <taxon>Geodermatophilaceae</taxon>
        <taxon>Blastococcus</taxon>
    </lineage>
</organism>
<sequence length="166" mass="16345">MDATTRRVVAAAALGVLALAGCGGGEEEDDAAGAAAPAGDAVLATADSELGEIVVDGEGRAVYVFDRDAPGSGSSSCADSCAESWPPVTAEAEAPEVDGVTGDVGTIERDDGTRQVTVGGLPLYTYAGDSDAGDVTGQGVQGVWWVVAPHGAKISEAAPSSADTAY</sequence>
<dbReference type="Pfam" id="PF03640">
    <property type="entry name" value="Lipoprotein_15"/>
    <property type="match status" value="2"/>
</dbReference>
<proteinExistence type="predicted"/>
<name>A0A543P1X1_9ACTN</name>
<comment type="caution">
    <text evidence="2">The sequence shown here is derived from an EMBL/GenBank/DDBJ whole genome shotgun (WGS) entry which is preliminary data.</text>
</comment>
<protein>
    <submittedName>
        <fullName evidence="2">Putative lipoprotein with Yx(FWY)xxD motif</fullName>
    </submittedName>
</protein>
<dbReference type="RefSeq" id="WP_211355336.1">
    <property type="nucleotide sequence ID" value="NZ_VFQE01000002.1"/>
</dbReference>
<dbReference type="AlphaFoldDB" id="A0A543P1X1"/>
<dbReference type="PROSITE" id="PS51257">
    <property type="entry name" value="PROKAR_LIPOPROTEIN"/>
    <property type="match status" value="1"/>
</dbReference>
<evidence type="ECO:0000313" key="3">
    <source>
        <dbReference type="Proteomes" id="UP000319865"/>
    </source>
</evidence>
<reference evidence="2 3" key="1">
    <citation type="submission" date="2019-06" db="EMBL/GenBank/DDBJ databases">
        <title>Sequencing the genomes of 1000 actinobacteria strains.</title>
        <authorList>
            <person name="Klenk H.-P."/>
        </authorList>
    </citation>
    <scope>NUCLEOTIDE SEQUENCE [LARGE SCALE GENOMIC DNA]</scope>
    <source>
        <strain evidence="2 3">DSM 46837</strain>
    </source>
</reference>
<dbReference type="PANTHER" id="PTHR39335:SF1">
    <property type="entry name" value="BLL4220 PROTEIN"/>
    <property type="match status" value="1"/>
</dbReference>
<dbReference type="Proteomes" id="UP000319865">
    <property type="component" value="Unassembled WGS sequence"/>
</dbReference>
<dbReference type="PANTHER" id="PTHR39335">
    <property type="entry name" value="BLL4220 PROTEIN"/>
    <property type="match status" value="1"/>
</dbReference>
<keyword evidence="3" id="KW-1185">Reference proteome</keyword>
<feature type="compositionally biased region" description="Low complexity" evidence="1">
    <location>
        <begin position="75"/>
        <end position="84"/>
    </location>
</feature>
<keyword evidence="2" id="KW-0449">Lipoprotein</keyword>
<evidence type="ECO:0000313" key="2">
    <source>
        <dbReference type="EMBL" id="TQN38116.1"/>
    </source>
</evidence>
<dbReference type="GO" id="GO:0043448">
    <property type="term" value="P:alkane catabolic process"/>
    <property type="evidence" value="ECO:0007669"/>
    <property type="project" value="TreeGrafter"/>
</dbReference>
<dbReference type="EMBL" id="VFQE01000002">
    <property type="protein sequence ID" value="TQN38116.1"/>
    <property type="molecule type" value="Genomic_DNA"/>
</dbReference>
<gene>
    <name evidence="2" type="ORF">FHU33_4802</name>
</gene>
<dbReference type="InterPro" id="IPR005297">
    <property type="entry name" value="Lipoprotein_repeat"/>
</dbReference>
<feature type="region of interest" description="Disordered" evidence="1">
    <location>
        <begin position="75"/>
        <end position="105"/>
    </location>
</feature>
<accession>A0A543P1X1</accession>
<evidence type="ECO:0000256" key="1">
    <source>
        <dbReference type="SAM" id="MobiDB-lite"/>
    </source>
</evidence>